<evidence type="ECO:0000313" key="3">
    <source>
        <dbReference type="Proteomes" id="UP000800092"/>
    </source>
</evidence>
<dbReference type="PANTHER" id="PTHR38248">
    <property type="entry name" value="FUNK1 6"/>
    <property type="match status" value="1"/>
</dbReference>
<name>A0A6A6GTQ1_VIRVR</name>
<organism evidence="2 3">
    <name type="scientific">Viridothelium virens</name>
    <name type="common">Speckled blister lichen</name>
    <name type="synonym">Trypethelium virens</name>
    <dbReference type="NCBI Taxonomy" id="1048519"/>
    <lineage>
        <taxon>Eukaryota</taxon>
        <taxon>Fungi</taxon>
        <taxon>Dikarya</taxon>
        <taxon>Ascomycota</taxon>
        <taxon>Pezizomycotina</taxon>
        <taxon>Dothideomycetes</taxon>
        <taxon>Dothideomycetes incertae sedis</taxon>
        <taxon>Trypetheliales</taxon>
        <taxon>Trypetheliaceae</taxon>
        <taxon>Viridothelium</taxon>
    </lineage>
</organism>
<protein>
    <recommendedName>
        <fullName evidence="1">Fungal-type protein kinase domain-containing protein</fullName>
    </recommendedName>
</protein>
<evidence type="ECO:0000313" key="2">
    <source>
        <dbReference type="EMBL" id="KAF2228683.1"/>
    </source>
</evidence>
<reference evidence="2" key="1">
    <citation type="journal article" date="2020" name="Stud. Mycol.">
        <title>101 Dothideomycetes genomes: a test case for predicting lifestyles and emergence of pathogens.</title>
        <authorList>
            <person name="Haridas S."/>
            <person name="Albert R."/>
            <person name="Binder M."/>
            <person name="Bloem J."/>
            <person name="Labutti K."/>
            <person name="Salamov A."/>
            <person name="Andreopoulos B."/>
            <person name="Baker S."/>
            <person name="Barry K."/>
            <person name="Bills G."/>
            <person name="Bluhm B."/>
            <person name="Cannon C."/>
            <person name="Castanera R."/>
            <person name="Culley D."/>
            <person name="Daum C."/>
            <person name="Ezra D."/>
            <person name="Gonzalez J."/>
            <person name="Henrissat B."/>
            <person name="Kuo A."/>
            <person name="Liang C."/>
            <person name="Lipzen A."/>
            <person name="Lutzoni F."/>
            <person name="Magnuson J."/>
            <person name="Mondo S."/>
            <person name="Nolan M."/>
            <person name="Ohm R."/>
            <person name="Pangilinan J."/>
            <person name="Park H.-J."/>
            <person name="Ramirez L."/>
            <person name="Alfaro M."/>
            <person name="Sun H."/>
            <person name="Tritt A."/>
            <person name="Yoshinaga Y."/>
            <person name="Zwiers L.-H."/>
            <person name="Turgeon B."/>
            <person name="Goodwin S."/>
            <person name="Spatafora J."/>
            <person name="Crous P."/>
            <person name="Grigoriev I."/>
        </authorList>
    </citation>
    <scope>NUCLEOTIDE SEQUENCE</scope>
    <source>
        <strain evidence="2">Tuck. ex Michener</strain>
    </source>
</reference>
<dbReference type="EMBL" id="ML991900">
    <property type="protein sequence ID" value="KAF2228683.1"/>
    <property type="molecule type" value="Genomic_DNA"/>
</dbReference>
<dbReference type="InterPro" id="IPR040976">
    <property type="entry name" value="Pkinase_fungal"/>
</dbReference>
<accession>A0A6A6GTQ1</accession>
<dbReference type="Proteomes" id="UP000800092">
    <property type="component" value="Unassembled WGS sequence"/>
</dbReference>
<gene>
    <name evidence="2" type="ORF">EV356DRAFT_497848</name>
</gene>
<dbReference type="PANTHER" id="PTHR38248:SF2">
    <property type="entry name" value="FUNK1 11"/>
    <property type="match status" value="1"/>
</dbReference>
<dbReference type="OrthoDB" id="5584477at2759"/>
<dbReference type="AlphaFoldDB" id="A0A6A6GTQ1"/>
<proteinExistence type="predicted"/>
<dbReference type="Pfam" id="PF17667">
    <property type="entry name" value="Pkinase_fungal"/>
    <property type="match status" value="1"/>
</dbReference>
<evidence type="ECO:0000259" key="1">
    <source>
        <dbReference type="Pfam" id="PF17667"/>
    </source>
</evidence>
<keyword evidence="3" id="KW-1185">Reference proteome</keyword>
<feature type="domain" description="Fungal-type protein kinase" evidence="1">
    <location>
        <begin position="1"/>
        <end position="55"/>
    </location>
</feature>
<sequence length="63" mass="7077">MEQWVFDRSGAYGPEAFDVTADPGRFIRAIAGYALMSDEELGLDTFIERNGPKQYVSKFQVGK</sequence>